<dbReference type="PANTHER" id="PTHR38591">
    <property type="entry name" value="HYDROLASE"/>
    <property type="match status" value="1"/>
</dbReference>
<name>A0A7R7JH37_9MYCO</name>
<dbReference type="InterPro" id="IPR023374">
    <property type="entry name" value="AttH-like_dom_sf"/>
</dbReference>
<evidence type="ECO:0000259" key="1">
    <source>
        <dbReference type="Pfam" id="PF07143"/>
    </source>
</evidence>
<dbReference type="Proteomes" id="UP000595446">
    <property type="component" value="Chromosome"/>
</dbReference>
<gene>
    <name evidence="2" type="ORF">MHEC_16560</name>
</gene>
<proteinExistence type="predicted"/>
<accession>A0A7R7JH37</accession>
<dbReference type="EMBL" id="AP024237">
    <property type="protein sequence ID" value="BCO35223.1"/>
    <property type="molecule type" value="Genomic_DNA"/>
</dbReference>
<reference evidence="2 3" key="1">
    <citation type="submission" date="2020-12" db="EMBL/GenBank/DDBJ databases">
        <title>Complete genome sequence of Mycobacterium heckeshornense JCM 15655T, closely related to a pathogenic non-tuberculous mycobacterial species Mycobacterium xenopi.</title>
        <authorList>
            <person name="Yoshida M."/>
            <person name="Fukano H."/>
            <person name="Asakura T."/>
            <person name="Suzuki M."/>
            <person name="Hoshino Y."/>
        </authorList>
    </citation>
    <scope>NUCLEOTIDE SEQUENCE [LARGE SCALE GENOMIC DNA]</scope>
    <source>
        <strain evidence="2 3">JCM 15655</strain>
    </source>
</reference>
<dbReference type="SUPFAM" id="SSF159245">
    <property type="entry name" value="AttH-like"/>
    <property type="match status" value="1"/>
</dbReference>
<dbReference type="Gene3D" id="2.40.370.10">
    <property type="entry name" value="AttH-like domain"/>
    <property type="match status" value="1"/>
</dbReference>
<organism evidence="2 3">
    <name type="scientific">Mycobacterium heckeshornense</name>
    <dbReference type="NCBI Taxonomy" id="110505"/>
    <lineage>
        <taxon>Bacteria</taxon>
        <taxon>Bacillati</taxon>
        <taxon>Actinomycetota</taxon>
        <taxon>Actinomycetes</taxon>
        <taxon>Mycobacteriales</taxon>
        <taxon>Mycobacteriaceae</taxon>
        <taxon>Mycobacterium</taxon>
    </lineage>
</organism>
<sequence>MSDRLQVDTEWCRYPFQLVPDDDMLRFPAAEGQHPDQESDTWFIAGELTGTSGRPFAFLTIFNKNRPGGSVVADFYTMALFDCDTGVYGTYTDYDMPPANLKRPGPPKLAAATGHLDLSYDCGIGTAVWTTCRGSDGQLLPYTYRVNLVGIDQASQPMQLELDVTPTRGPVPVGASQYHGKIACFGQPDTYSYFQARMAMTGTLRWGELHEQVSGDAGHVDRQWFPKYAGGGGTGGDPRARSHEWRTINLDNGIDLSIWRQFDRTNNNALQPFSGVTVSYPDSPPDCFEDVEVTVDTYVRWPDSVRPLIPPLSAVRYMPDRHRLSCAALQLDLTGEPLVAAPAHALPIEYMEGPYHYQGTLRGEAVSGFGFYERSLALYREWELNDVWAHGQPD</sequence>
<keyword evidence="3" id="KW-1185">Reference proteome</keyword>
<dbReference type="PANTHER" id="PTHR38591:SF1">
    <property type="entry name" value="BLL1000 PROTEIN"/>
    <property type="match status" value="1"/>
</dbReference>
<evidence type="ECO:0000313" key="3">
    <source>
        <dbReference type="Proteomes" id="UP000595446"/>
    </source>
</evidence>
<evidence type="ECO:0000313" key="2">
    <source>
        <dbReference type="EMBL" id="BCO35223.1"/>
    </source>
</evidence>
<dbReference type="AlphaFoldDB" id="A0A7R7JH37"/>
<protein>
    <recommendedName>
        <fullName evidence="1">AttH domain-containing protein</fullName>
    </recommendedName>
</protein>
<dbReference type="Pfam" id="PF07143">
    <property type="entry name" value="CrtC"/>
    <property type="match status" value="1"/>
</dbReference>
<feature type="domain" description="AttH" evidence="1">
    <location>
        <begin position="41"/>
        <end position="224"/>
    </location>
</feature>
<dbReference type="InterPro" id="IPR010791">
    <property type="entry name" value="AttH_dom"/>
</dbReference>